<reference evidence="1" key="1">
    <citation type="journal article" date="2014" name="Front. Microbiol.">
        <title>High frequency of phylogenetically diverse reductive dehalogenase-homologous genes in deep subseafloor sedimentary metagenomes.</title>
        <authorList>
            <person name="Kawai M."/>
            <person name="Futagami T."/>
            <person name="Toyoda A."/>
            <person name="Takaki Y."/>
            <person name="Nishi S."/>
            <person name="Hori S."/>
            <person name="Arai W."/>
            <person name="Tsubouchi T."/>
            <person name="Morono Y."/>
            <person name="Uchiyama I."/>
            <person name="Ito T."/>
            <person name="Fujiyama A."/>
            <person name="Inagaki F."/>
            <person name="Takami H."/>
        </authorList>
    </citation>
    <scope>NUCLEOTIDE SEQUENCE</scope>
    <source>
        <strain evidence="1">Expedition CK06-06</strain>
    </source>
</reference>
<name>X1AVH5_9ZZZZ</name>
<comment type="caution">
    <text evidence="1">The sequence shown here is derived from an EMBL/GenBank/DDBJ whole genome shotgun (WGS) entry which is preliminary data.</text>
</comment>
<protein>
    <recommendedName>
        <fullName evidence="2">CARDB domain-containing protein</fullName>
    </recommendedName>
</protein>
<sequence length="107" mass="12260">MKNKILLVALVMVLVLALVGCGGVVIPTKILSADVIITDWEQNYYDWSWGGEWSDLVKVWYKITNTGNVDIDYYQVWFTAYCVDGSSYEDWTNGLFVDIGHYEFDTT</sequence>
<proteinExistence type="predicted"/>
<organism evidence="1">
    <name type="scientific">marine sediment metagenome</name>
    <dbReference type="NCBI Taxonomy" id="412755"/>
    <lineage>
        <taxon>unclassified sequences</taxon>
        <taxon>metagenomes</taxon>
        <taxon>ecological metagenomes</taxon>
    </lineage>
</organism>
<dbReference type="AlphaFoldDB" id="X1AVH5"/>
<accession>X1AVH5</accession>
<dbReference type="EMBL" id="BART01012921">
    <property type="protein sequence ID" value="GAG87004.1"/>
    <property type="molecule type" value="Genomic_DNA"/>
</dbReference>
<evidence type="ECO:0008006" key="2">
    <source>
        <dbReference type="Google" id="ProtNLM"/>
    </source>
</evidence>
<gene>
    <name evidence="1" type="ORF">S01H4_26701</name>
</gene>
<evidence type="ECO:0000313" key="1">
    <source>
        <dbReference type="EMBL" id="GAG87004.1"/>
    </source>
</evidence>
<feature type="non-terminal residue" evidence="1">
    <location>
        <position position="107"/>
    </location>
</feature>
<dbReference type="PROSITE" id="PS51257">
    <property type="entry name" value="PROKAR_LIPOPROTEIN"/>
    <property type="match status" value="1"/>
</dbReference>